<organism evidence="8 9">
    <name type="scientific">Stylonychia lemnae</name>
    <name type="common">Ciliate</name>
    <dbReference type="NCBI Taxonomy" id="5949"/>
    <lineage>
        <taxon>Eukaryota</taxon>
        <taxon>Sar</taxon>
        <taxon>Alveolata</taxon>
        <taxon>Ciliophora</taxon>
        <taxon>Intramacronucleata</taxon>
        <taxon>Spirotrichea</taxon>
        <taxon>Stichotrichia</taxon>
        <taxon>Sporadotrichida</taxon>
        <taxon>Oxytrichidae</taxon>
        <taxon>Stylonychinae</taxon>
        <taxon>Stylonychia</taxon>
    </lineage>
</organism>
<keyword evidence="3" id="KW-0408">Iron</keyword>
<sequence length="588" mass="67469">MDNVIQGAKDQIADAMAKSGKQLPSIPKLNLEESDDDSFDRNYEERKKDQRPLLGGNNNTGNNQPPGEIALANIKPNKEQSAPNPTLKKQKPEDQQPIVLAPLTDQQIKNMKDIPVGEPPGQPPMYTPYSQPGGVNNDQYNEDDDFYDDEIYQQMTMNQAKFYQLAYYQCYFDVKTMDVLLRLRKAIWPFCTKSQLFEDEDKVDLYGPIWIMITLIVEIAIVGFIDYQIDVATLAIELKGGKIASNLLTVYSLQKVARAGFVCIAYFVLNPLMLLLLIKYVLWVPDIQYLWLFAIYGYSFTIFIITTALNVVPIDWLKWVFLGTSGLVSLFFIFSEMYALIKYKLEQGFYIQLKSQMSEAENTAPLANATVLRKINKDELEKHNQDGDCWVVVNGNVFDLSDFYRKHPGGPDTIMEFAGKDGTEKFESAQHTKGNIAEMQQYLVGQYDAPRVFRKLDEIAEHNLPNDLWLLIDNKVYDVSNFKHPGGKEILLQNAGMDATVQFEDINHSKKATEFMKDLLIGEFKMEGDEESWEDYVKRRQREDAQQLSTWQKLVLVGLFVVVFSYLYEYLTGNDNSPQVEVYKYKET</sequence>
<dbReference type="Gene3D" id="3.10.120.10">
    <property type="entry name" value="Cytochrome b5-like heme/steroid binding domain"/>
    <property type="match status" value="2"/>
</dbReference>
<comment type="similarity">
    <text evidence="4">Belongs to the cytochrome b5 family.</text>
</comment>
<dbReference type="GO" id="GO:0046872">
    <property type="term" value="F:metal ion binding"/>
    <property type="evidence" value="ECO:0007669"/>
    <property type="project" value="UniProtKB-KW"/>
</dbReference>
<dbReference type="InParanoid" id="A0A077ZVM2"/>
<dbReference type="GO" id="GO:0020037">
    <property type="term" value="F:heme binding"/>
    <property type="evidence" value="ECO:0007669"/>
    <property type="project" value="TreeGrafter"/>
</dbReference>
<dbReference type="Proteomes" id="UP000039865">
    <property type="component" value="Unassembled WGS sequence"/>
</dbReference>
<evidence type="ECO:0000256" key="2">
    <source>
        <dbReference type="ARBA" id="ARBA00022723"/>
    </source>
</evidence>
<protein>
    <submittedName>
        <fullName evidence="8">Cytochrome b-domain protein</fullName>
    </submittedName>
</protein>
<evidence type="ECO:0000256" key="4">
    <source>
        <dbReference type="ARBA" id="ARBA00038168"/>
    </source>
</evidence>
<feature type="transmembrane region" description="Helical" evidence="6">
    <location>
        <begin position="290"/>
        <end position="313"/>
    </location>
</feature>
<feature type="region of interest" description="Disordered" evidence="5">
    <location>
        <begin position="15"/>
        <end position="70"/>
    </location>
</feature>
<evidence type="ECO:0000256" key="1">
    <source>
        <dbReference type="ARBA" id="ARBA00022617"/>
    </source>
</evidence>
<keyword evidence="2" id="KW-0479">Metal-binding</keyword>
<keyword evidence="6" id="KW-0812">Transmembrane</keyword>
<feature type="domain" description="Cytochrome b5 heme-binding" evidence="7">
    <location>
        <begin position="372"/>
        <end position="448"/>
    </location>
</feature>
<dbReference type="InterPro" id="IPR036400">
    <property type="entry name" value="Cyt_B5-like_heme/steroid_sf"/>
</dbReference>
<evidence type="ECO:0000313" key="8">
    <source>
        <dbReference type="EMBL" id="CDW73919.1"/>
    </source>
</evidence>
<accession>A0A077ZVM2</accession>
<keyword evidence="6" id="KW-0472">Membrane</keyword>
<keyword evidence="9" id="KW-1185">Reference proteome</keyword>
<evidence type="ECO:0000256" key="5">
    <source>
        <dbReference type="SAM" id="MobiDB-lite"/>
    </source>
</evidence>
<dbReference type="GO" id="GO:0016020">
    <property type="term" value="C:membrane"/>
    <property type="evidence" value="ECO:0007669"/>
    <property type="project" value="TreeGrafter"/>
</dbReference>
<evidence type="ECO:0000256" key="3">
    <source>
        <dbReference type="ARBA" id="ARBA00023004"/>
    </source>
</evidence>
<name>A0A077ZVM2_STYLE</name>
<dbReference type="InterPro" id="IPR001199">
    <property type="entry name" value="Cyt_B5-like_heme/steroid-bd"/>
</dbReference>
<keyword evidence="6" id="KW-1133">Transmembrane helix</keyword>
<dbReference type="OrthoDB" id="10256463at2759"/>
<evidence type="ECO:0000259" key="7">
    <source>
        <dbReference type="PROSITE" id="PS50255"/>
    </source>
</evidence>
<gene>
    <name evidence="8" type="primary">Contig11392.g12176</name>
    <name evidence="8" type="ORF">STYLEM_2909</name>
</gene>
<dbReference type="SUPFAM" id="SSF55856">
    <property type="entry name" value="Cytochrome b5-like heme/steroid binding domain"/>
    <property type="match status" value="2"/>
</dbReference>
<dbReference type="Pfam" id="PF00173">
    <property type="entry name" value="Cyt-b5"/>
    <property type="match status" value="2"/>
</dbReference>
<keyword evidence="1" id="KW-0349">Heme</keyword>
<dbReference type="InterPro" id="IPR050668">
    <property type="entry name" value="Cytochrome_b5"/>
</dbReference>
<feature type="compositionally biased region" description="Basic and acidic residues" evidence="5">
    <location>
        <begin position="39"/>
        <end position="51"/>
    </location>
</feature>
<dbReference type="EMBL" id="CCKQ01002811">
    <property type="protein sequence ID" value="CDW73919.1"/>
    <property type="molecule type" value="Genomic_DNA"/>
</dbReference>
<dbReference type="PROSITE" id="PS50255">
    <property type="entry name" value="CYTOCHROME_B5_2"/>
    <property type="match status" value="2"/>
</dbReference>
<dbReference type="AlphaFoldDB" id="A0A077ZVM2"/>
<feature type="domain" description="Cytochrome b5 heme-binding" evidence="7">
    <location>
        <begin position="457"/>
        <end position="525"/>
    </location>
</feature>
<reference evidence="8 9" key="1">
    <citation type="submission" date="2014-06" db="EMBL/GenBank/DDBJ databases">
        <authorList>
            <person name="Swart Estienne"/>
        </authorList>
    </citation>
    <scope>NUCLEOTIDE SEQUENCE [LARGE SCALE GENOMIC DNA]</scope>
    <source>
        <strain evidence="8 9">130c</strain>
    </source>
</reference>
<dbReference type="PANTHER" id="PTHR19359">
    <property type="entry name" value="CYTOCHROME B5"/>
    <property type="match status" value="1"/>
</dbReference>
<dbReference type="SMART" id="SM01117">
    <property type="entry name" value="Cyt-b5"/>
    <property type="match status" value="2"/>
</dbReference>
<feature type="transmembrane region" description="Helical" evidence="6">
    <location>
        <begin position="256"/>
        <end position="278"/>
    </location>
</feature>
<feature type="transmembrane region" description="Helical" evidence="6">
    <location>
        <begin position="319"/>
        <end position="341"/>
    </location>
</feature>
<feature type="transmembrane region" description="Helical" evidence="6">
    <location>
        <begin position="205"/>
        <end position="225"/>
    </location>
</feature>
<evidence type="ECO:0000256" key="6">
    <source>
        <dbReference type="SAM" id="Phobius"/>
    </source>
</evidence>
<feature type="transmembrane region" description="Helical" evidence="6">
    <location>
        <begin position="548"/>
        <end position="568"/>
    </location>
</feature>
<evidence type="ECO:0000313" key="9">
    <source>
        <dbReference type="Proteomes" id="UP000039865"/>
    </source>
</evidence>
<proteinExistence type="inferred from homology"/>